<dbReference type="Proteomes" id="UP000609346">
    <property type="component" value="Unassembled WGS sequence"/>
</dbReference>
<accession>A0ABR8MSZ1</accession>
<proteinExistence type="predicted"/>
<evidence type="ECO:0000313" key="1">
    <source>
        <dbReference type="EMBL" id="MBD3919091.1"/>
    </source>
</evidence>
<name>A0ABR8MSZ1_9BACL</name>
<organism evidence="1 2">
    <name type="scientific">Paenibacillus terricola</name>
    <dbReference type="NCBI Taxonomy" id="2763503"/>
    <lineage>
        <taxon>Bacteria</taxon>
        <taxon>Bacillati</taxon>
        <taxon>Bacillota</taxon>
        <taxon>Bacilli</taxon>
        <taxon>Bacillales</taxon>
        <taxon>Paenibacillaceae</taxon>
        <taxon>Paenibacillus</taxon>
    </lineage>
</organism>
<evidence type="ECO:0000313" key="2">
    <source>
        <dbReference type="Proteomes" id="UP000609346"/>
    </source>
</evidence>
<comment type="caution">
    <text evidence="1">The sequence shown here is derived from an EMBL/GenBank/DDBJ whole genome shotgun (WGS) entry which is preliminary data.</text>
</comment>
<protein>
    <submittedName>
        <fullName evidence="1">Uncharacterized protein</fullName>
    </submittedName>
</protein>
<sequence>MLPPDDTFYRADETEGQAAALLSSVLNETLMERFKRFYEFYRLNSGVDDGFSLAKDALVFAILKDISTYADEDDLISIRRVMGEWDEIQFMIQASNDSLKESFEQELLKH</sequence>
<reference evidence="1 2" key="1">
    <citation type="submission" date="2020-09" db="EMBL/GenBank/DDBJ databases">
        <title>Paenibacillus sp. strain PR3 16S rRNA gene Genome sequencing and assembly.</title>
        <authorList>
            <person name="Kim J."/>
        </authorList>
    </citation>
    <scope>NUCLEOTIDE SEQUENCE [LARGE SCALE GENOMIC DNA]</scope>
    <source>
        <strain evidence="1 2">PR3</strain>
    </source>
</reference>
<keyword evidence="2" id="KW-1185">Reference proteome</keyword>
<dbReference type="EMBL" id="JACXZA010000002">
    <property type="protein sequence ID" value="MBD3919091.1"/>
    <property type="molecule type" value="Genomic_DNA"/>
</dbReference>
<dbReference type="RefSeq" id="WP_191203359.1">
    <property type="nucleotide sequence ID" value="NZ_JACXZA010000002.1"/>
</dbReference>
<gene>
    <name evidence="1" type="ORF">H8B09_10025</name>
</gene>